<feature type="domain" description="RRM" evidence="4">
    <location>
        <begin position="3"/>
        <end position="81"/>
    </location>
</feature>
<evidence type="ECO:0000313" key="6">
    <source>
        <dbReference type="Proteomes" id="UP000276215"/>
    </source>
</evidence>
<dbReference type="InterPro" id="IPR000504">
    <property type="entry name" value="RRM_dom"/>
</dbReference>
<proteinExistence type="predicted"/>
<evidence type="ECO:0000313" key="5">
    <source>
        <dbReference type="EMBL" id="RPA93289.1"/>
    </source>
</evidence>
<dbReference type="InterPro" id="IPR035979">
    <property type="entry name" value="RBD_domain_sf"/>
</dbReference>
<dbReference type="SUPFAM" id="SSF54928">
    <property type="entry name" value="RNA-binding domain, RBD"/>
    <property type="match status" value="1"/>
</dbReference>
<evidence type="ECO:0000256" key="3">
    <source>
        <dbReference type="SAM" id="MobiDB-lite"/>
    </source>
</evidence>
<dbReference type="PROSITE" id="PS50102">
    <property type="entry name" value="RRM"/>
    <property type="match status" value="1"/>
</dbReference>
<protein>
    <submittedName>
        <fullName evidence="5">RNA-binding domain-containing protein</fullName>
    </submittedName>
</protein>
<dbReference type="GO" id="GO:0003723">
    <property type="term" value="F:RNA binding"/>
    <property type="evidence" value="ECO:0007669"/>
    <property type="project" value="UniProtKB-UniRule"/>
</dbReference>
<sequence length="119" mass="12392">MSTKLFIRSLSWNTDDASLRHGFEQYGVVTDAVVVKDRETGRSRGFGFVTYNTEDEAKLAIEKMDGADFDGRNIVVVKAEVRSRDGGGGGYGGGGGSYGRGGGGGGYGGNNGGGGSNWR</sequence>
<keyword evidence="6" id="KW-1185">Reference proteome</keyword>
<name>A0A3N4J4P5_9PEZI</name>
<feature type="compositionally biased region" description="Gly residues" evidence="3">
    <location>
        <begin position="86"/>
        <end position="119"/>
    </location>
</feature>
<dbReference type="Proteomes" id="UP000276215">
    <property type="component" value="Unassembled WGS sequence"/>
</dbReference>
<accession>A0A3N4J4P5</accession>
<evidence type="ECO:0000259" key="4">
    <source>
        <dbReference type="PROSITE" id="PS50102"/>
    </source>
</evidence>
<feature type="region of interest" description="Disordered" evidence="3">
    <location>
        <begin position="83"/>
        <end position="119"/>
    </location>
</feature>
<dbReference type="SMART" id="SM00360">
    <property type="entry name" value="RRM"/>
    <property type="match status" value="1"/>
</dbReference>
<gene>
    <name evidence="5" type="ORF">L873DRAFT_1816061</name>
</gene>
<dbReference type="PANTHER" id="PTHR48027">
    <property type="entry name" value="HETEROGENEOUS NUCLEAR RIBONUCLEOPROTEIN 87F-RELATED"/>
    <property type="match status" value="1"/>
</dbReference>
<evidence type="ECO:0000256" key="2">
    <source>
        <dbReference type="PROSITE-ProRule" id="PRU00176"/>
    </source>
</evidence>
<evidence type="ECO:0000256" key="1">
    <source>
        <dbReference type="ARBA" id="ARBA00022884"/>
    </source>
</evidence>
<dbReference type="InterPro" id="IPR012677">
    <property type="entry name" value="Nucleotide-bd_a/b_plait_sf"/>
</dbReference>
<dbReference type="STRING" id="1336337.A0A3N4J4P5"/>
<dbReference type="InterPro" id="IPR052462">
    <property type="entry name" value="SLIRP/GR-RBP-like"/>
</dbReference>
<keyword evidence="1 2" id="KW-0694">RNA-binding</keyword>
<dbReference type="Pfam" id="PF00076">
    <property type="entry name" value="RRM_1"/>
    <property type="match status" value="1"/>
</dbReference>
<dbReference type="OrthoDB" id="439808at2759"/>
<organism evidence="5 6">
    <name type="scientific">Choiromyces venosus 120613-1</name>
    <dbReference type="NCBI Taxonomy" id="1336337"/>
    <lineage>
        <taxon>Eukaryota</taxon>
        <taxon>Fungi</taxon>
        <taxon>Dikarya</taxon>
        <taxon>Ascomycota</taxon>
        <taxon>Pezizomycotina</taxon>
        <taxon>Pezizomycetes</taxon>
        <taxon>Pezizales</taxon>
        <taxon>Tuberaceae</taxon>
        <taxon>Choiromyces</taxon>
    </lineage>
</organism>
<reference evidence="5 6" key="1">
    <citation type="journal article" date="2018" name="Nat. Ecol. Evol.">
        <title>Pezizomycetes genomes reveal the molecular basis of ectomycorrhizal truffle lifestyle.</title>
        <authorList>
            <person name="Murat C."/>
            <person name="Payen T."/>
            <person name="Noel B."/>
            <person name="Kuo A."/>
            <person name="Morin E."/>
            <person name="Chen J."/>
            <person name="Kohler A."/>
            <person name="Krizsan K."/>
            <person name="Balestrini R."/>
            <person name="Da Silva C."/>
            <person name="Montanini B."/>
            <person name="Hainaut M."/>
            <person name="Levati E."/>
            <person name="Barry K.W."/>
            <person name="Belfiori B."/>
            <person name="Cichocki N."/>
            <person name="Clum A."/>
            <person name="Dockter R.B."/>
            <person name="Fauchery L."/>
            <person name="Guy J."/>
            <person name="Iotti M."/>
            <person name="Le Tacon F."/>
            <person name="Lindquist E.A."/>
            <person name="Lipzen A."/>
            <person name="Malagnac F."/>
            <person name="Mello A."/>
            <person name="Molinier V."/>
            <person name="Miyauchi S."/>
            <person name="Poulain J."/>
            <person name="Riccioni C."/>
            <person name="Rubini A."/>
            <person name="Sitrit Y."/>
            <person name="Splivallo R."/>
            <person name="Traeger S."/>
            <person name="Wang M."/>
            <person name="Zifcakova L."/>
            <person name="Wipf D."/>
            <person name="Zambonelli A."/>
            <person name="Paolocci F."/>
            <person name="Nowrousian M."/>
            <person name="Ottonello S."/>
            <person name="Baldrian P."/>
            <person name="Spatafora J.W."/>
            <person name="Henrissat B."/>
            <person name="Nagy L.G."/>
            <person name="Aury J.M."/>
            <person name="Wincker P."/>
            <person name="Grigoriev I.V."/>
            <person name="Bonfante P."/>
            <person name="Martin F.M."/>
        </authorList>
    </citation>
    <scope>NUCLEOTIDE SEQUENCE [LARGE SCALE GENOMIC DNA]</scope>
    <source>
        <strain evidence="5 6">120613-1</strain>
    </source>
</reference>
<dbReference type="AlphaFoldDB" id="A0A3N4J4P5"/>
<dbReference type="Gene3D" id="3.30.70.330">
    <property type="match status" value="1"/>
</dbReference>
<dbReference type="EMBL" id="ML120455">
    <property type="protein sequence ID" value="RPA93289.1"/>
    <property type="molecule type" value="Genomic_DNA"/>
</dbReference>